<accession>A0ABS4RWV2</accession>
<dbReference type="InterPro" id="IPR010317">
    <property type="entry name" value="WxLIP_PGBD"/>
</dbReference>
<dbReference type="Gene3D" id="2.60.40.10">
    <property type="entry name" value="Immunoglobulins"/>
    <property type="match status" value="1"/>
</dbReference>
<gene>
    <name evidence="4" type="ORF">J2Z28_003885</name>
</gene>
<keyword evidence="1" id="KW-0812">Transmembrane</keyword>
<evidence type="ECO:0000256" key="2">
    <source>
        <dbReference type="SAM" id="SignalP"/>
    </source>
</evidence>
<feature type="domain" description="WxL Interacting Protein peptidoglycan binding" evidence="3">
    <location>
        <begin position="40"/>
        <end position="137"/>
    </location>
</feature>
<name>A0ABS4RWV2_PAEXY</name>
<feature type="chain" id="PRO_5046976447" evidence="2">
    <location>
        <begin position="25"/>
        <end position="347"/>
    </location>
</feature>
<dbReference type="Pfam" id="PF06030">
    <property type="entry name" value="WxLIP_PGBD"/>
    <property type="match status" value="1"/>
</dbReference>
<dbReference type="EMBL" id="JAGIKV010000014">
    <property type="protein sequence ID" value="MBP2247234.1"/>
    <property type="molecule type" value="Genomic_DNA"/>
</dbReference>
<keyword evidence="1" id="KW-1133">Transmembrane helix</keyword>
<evidence type="ECO:0000313" key="4">
    <source>
        <dbReference type="EMBL" id="MBP2247234.1"/>
    </source>
</evidence>
<reference evidence="4 5" key="1">
    <citation type="submission" date="2021-03" db="EMBL/GenBank/DDBJ databases">
        <title>Genomic Encyclopedia of Type Strains, Phase IV (KMG-IV): sequencing the most valuable type-strain genomes for metagenomic binning, comparative biology and taxonomic classification.</title>
        <authorList>
            <person name="Goeker M."/>
        </authorList>
    </citation>
    <scope>NUCLEOTIDE SEQUENCE [LARGE SCALE GENOMIC DNA]</scope>
    <source>
        <strain evidence="4 5">DSM 21292</strain>
    </source>
</reference>
<keyword evidence="1" id="KW-0472">Membrane</keyword>
<dbReference type="RefSeq" id="WP_211083640.1">
    <property type="nucleotide sequence ID" value="NZ_CBCSLC010000024.1"/>
</dbReference>
<keyword evidence="5" id="KW-1185">Reference proteome</keyword>
<feature type="transmembrane region" description="Helical" evidence="1">
    <location>
        <begin position="308"/>
        <end position="331"/>
    </location>
</feature>
<proteinExistence type="predicted"/>
<evidence type="ECO:0000259" key="3">
    <source>
        <dbReference type="Pfam" id="PF06030"/>
    </source>
</evidence>
<dbReference type="InterPro" id="IPR013783">
    <property type="entry name" value="Ig-like_fold"/>
</dbReference>
<dbReference type="Proteomes" id="UP000810207">
    <property type="component" value="Unassembled WGS sequence"/>
</dbReference>
<organism evidence="4 5">
    <name type="scientific">Paenibacillus xylanexedens</name>
    <dbReference type="NCBI Taxonomy" id="528191"/>
    <lineage>
        <taxon>Bacteria</taxon>
        <taxon>Bacillati</taxon>
        <taxon>Bacillota</taxon>
        <taxon>Bacilli</taxon>
        <taxon>Bacillales</taxon>
        <taxon>Paenibacillaceae</taxon>
        <taxon>Paenibacillus</taxon>
    </lineage>
</organism>
<keyword evidence="2" id="KW-0732">Signal</keyword>
<evidence type="ECO:0000256" key="1">
    <source>
        <dbReference type="SAM" id="Phobius"/>
    </source>
</evidence>
<feature type="signal peptide" evidence="2">
    <location>
        <begin position="1"/>
        <end position="24"/>
    </location>
</feature>
<sequence>MNKIKILMLMILVSFIMYSTRTYADNSISSFTASIENSQSSTGFMKSVKPGDEVKVKVKVNNVSKKEKEFTIYPTDVLSDLRGGWTYPLKENVPSLFGTWIKETPEKVKLKPNESKEFVFTVNVPKDTKPGQYIAAIVSQEFTPAEEATVTSGMSTQTNFNTQLPLQVVLNVDIEKSTRKMDIGKLSHTFNNDGLLTVFVPHINKGTILEKPQGILILKAKDGTVLVKETYTMDSVYVKTTGLYDLNVPNILTPGKYELEYEVKYDEATLRGTYHFQVTTADLMNAMDKADNVGNPYDLGFWAFIKEFWIWIIVVISIIILLMIVIIILLLRRRKKDEKEERVKEVT</sequence>
<protein>
    <submittedName>
        <fullName evidence="4">Preprotein translocase subunit YajC</fullName>
    </submittedName>
</protein>
<evidence type="ECO:0000313" key="5">
    <source>
        <dbReference type="Proteomes" id="UP000810207"/>
    </source>
</evidence>
<comment type="caution">
    <text evidence="4">The sequence shown here is derived from an EMBL/GenBank/DDBJ whole genome shotgun (WGS) entry which is preliminary data.</text>
</comment>